<dbReference type="OrthoDB" id="10589678at2759"/>
<dbReference type="Proteomes" id="UP000095767">
    <property type="component" value="Unassembled WGS sequence"/>
</dbReference>
<evidence type="ECO:0000256" key="2">
    <source>
        <dbReference type="ARBA" id="ARBA00009592"/>
    </source>
</evidence>
<keyword evidence="8" id="KW-1133">Transmembrane helix</keyword>
<keyword evidence="14" id="KW-1185">Reference proteome</keyword>
<evidence type="ECO:0000256" key="9">
    <source>
        <dbReference type="ARBA" id="ARBA00023136"/>
    </source>
</evidence>
<evidence type="ECO:0000256" key="8">
    <source>
        <dbReference type="ARBA" id="ARBA00022989"/>
    </source>
</evidence>
<dbReference type="InterPro" id="IPR032675">
    <property type="entry name" value="LRR_dom_sf"/>
</dbReference>
<name>A0A1E5UT17_9POAL</name>
<keyword evidence="9" id="KW-0472">Membrane</keyword>
<comment type="similarity">
    <text evidence="2">Belongs to the RLP family.</text>
</comment>
<evidence type="ECO:0000256" key="7">
    <source>
        <dbReference type="ARBA" id="ARBA00022737"/>
    </source>
</evidence>
<gene>
    <name evidence="13" type="ORF">BAE44_0022933</name>
</gene>
<sequence length="137" mass="15053">LRITSQDTCNTQRCCQSLITQRERTSLGSSDGDAFTSWNSSSTGEFCAWEEVTCQGRPQQVVALSLPSQGFTGILSPTIGNLSSLITLNLSNNGFEGDIPSSLGHLHHFSVLDLSNNSSSGELPSNHYYRKRYQCRF</sequence>
<accession>A0A1E5UT17</accession>
<dbReference type="Pfam" id="PF00560">
    <property type="entry name" value="LRR_1"/>
    <property type="match status" value="2"/>
</dbReference>
<keyword evidence="6" id="KW-0732">Signal</keyword>
<dbReference type="Pfam" id="PF08263">
    <property type="entry name" value="LRRNT_2"/>
    <property type="match status" value="1"/>
</dbReference>
<dbReference type="GO" id="GO:0005886">
    <property type="term" value="C:plasma membrane"/>
    <property type="evidence" value="ECO:0007669"/>
    <property type="project" value="UniProtKB-SubCell"/>
</dbReference>
<keyword evidence="7" id="KW-0677">Repeat</keyword>
<organism evidence="13 14">
    <name type="scientific">Dichanthelium oligosanthes</name>
    <dbReference type="NCBI Taxonomy" id="888268"/>
    <lineage>
        <taxon>Eukaryota</taxon>
        <taxon>Viridiplantae</taxon>
        <taxon>Streptophyta</taxon>
        <taxon>Embryophyta</taxon>
        <taxon>Tracheophyta</taxon>
        <taxon>Spermatophyta</taxon>
        <taxon>Magnoliopsida</taxon>
        <taxon>Liliopsida</taxon>
        <taxon>Poales</taxon>
        <taxon>Poaceae</taxon>
        <taxon>PACMAD clade</taxon>
        <taxon>Panicoideae</taxon>
        <taxon>Panicodae</taxon>
        <taxon>Paniceae</taxon>
        <taxon>Dichantheliinae</taxon>
        <taxon>Dichanthelium</taxon>
    </lineage>
</organism>
<evidence type="ECO:0000256" key="1">
    <source>
        <dbReference type="ARBA" id="ARBA00004251"/>
    </source>
</evidence>
<evidence type="ECO:0000259" key="12">
    <source>
        <dbReference type="Pfam" id="PF08263"/>
    </source>
</evidence>
<keyword evidence="3" id="KW-1003">Cell membrane</keyword>
<dbReference type="PANTHER" id="PTHR48052">
    <property type="entry name" value="UNNAMED PRODUCT"/>
    <property type="match status" value="1"/>
</dbReference>
<keyword evidence="11" id="KW-0325">Glycoprotein</keyword>
<evidence type="ECO:0000256" key="10">
    <source>
        <dbReference type="ARBA" id="ARBA00023170"/>
    </source>
</evidence>
<comment type="caution">
    <text evidence="13">The sequence shown here is derived from an EMBL/GenBank/DDBJ whole genome shotgun (WGS) entry which is preliminary data.</text>
</comment>
<proteinExistence type="inferred from homology"/>
<dbReference type="InterPro" id="IPR001611">
    <property type="entry name" value="Leu-rich_rpt"/>
</dbReference>
<dbReference type="SUPFAM" id="SSF52058">
    <property type="entry name" value="L domain-like"/>
    <property type="match status" value="1"/>
</dbReference>
<dbReference type="EMBL" id="LWDX02064286">
    <property type="protein sequence ID" value="OEL16049.1"/>
    <property type="molecule type" value="Genomic_DNA"/>
</dbReference>
<protein>
    <recommendedName>
        <fullName evidence="12">Leucine-rich repeat-containing N-terminal plant-type domain-containing protein</fullName>
    </recommendedName>
</protein>
<reference evidence="13 14" key="1">
    <citation type="submission" date="2016-09" db="EMBL/GenBank/DDBJ databases">
        <title>The draft genome of Dichanthelium oligosanthes: A C3 panicoid grass species.</title>
        <authorList>
            <person name="Studer A.J."/>
            <person name="Schnable J.C."/>
            <person name="Brutnell T.P."/>
        </authorList>
    </citation>
    <scope>NUCLEOTIDE SEQUENCE [LARGE SCALE GENOMIC DNA]</scope>
    <source>
        <strain evidence="14">cv. Kellogg 1175</strain>
        <tissue evidence="13">Leaf</tissue>
    </source>
</reference>
<dbReference type="InterPro" id="IPR013210">
    <property type="entry name" value="LRR_N_plant-typ"/>
</dbReference>
<evidence type="ECO:0000256" key="5">
    <source>
        <dbReference type="ARBA" id="ARBA00022692"/>
    </source>
</evidence>
<evidence type="ECO:0000313" key="14">
    <source>
        <dbReference type="Proteomes" id="UP000095767"/>
    </source>
</evidence>
<feature type="domain" description="Leucine-rich repeat-containing N-terminal plant-type" evidence="12">
    <location>
        <begin position="25"/>
        <end position="54"/>
    </location>
</feature>
<evidence type="ECO:0000256" key="4">
    <source>
        <dbReference type="ARBA" id="ARBA00022614"/>
    </source>
</evidence>
<keyword evidence="5" id="KW-0812">Transmembrane</keyword>
<evidence type="ECO:0000256" key="6">
    <source>
        <dbReference type="ARBA" id="ARBA00022729"/>
    </source>
</evidence>
<dbReference type="Gene3D" id="3.80.10.10">
    <property type="entry name" value="Ribonuclease Inhibitor"/>
    <property type="match status" value="1"/>
</dbReference>
<dbReference type="FunFam" id="3.80.10.10:FF:000129">
    <property type="entry name" value="Leucine-rich repeat receptor-like kinase"/>
    <property type="match status" value="1"/>
</dbReference>
<evidence type="ECO:0000313" key="13">
    <source>
        <dbReference type="EMBL" id="OEL16049.1"/>
    </source>
</evidence>
<evidence type="ECO:0000256" key="11">
    <source>
        <dbReference type="ARBA" id="ARBA00023180"/>
    </source>
</evidence>
<evidence type="ECO:0000256" key="3">
    <source>
        <dbReference type="ARBA" id="ARBA00022475"/>
    </source>
</evidence>
<dbReference type="AlphaFoldDB" id="A0A1E5UT17"/>
<dbReference type="PANTHER" id="PTHR48052:SF81">
    <property type="entry name" value="LEUCINE-RICH REPEAT-CONTAINING N-TERMINAL PLANT-TYPE DOMAIN-CONTAINING PROTEIN"/>
    <property type="match status" value="1"/>
</dbReference>
<keyword evidence="4" id="KW-0433">Leucine-rich repeat</keyword>
<comment type="subcellular location">
    <subcellularLocation>
        <location evidence="1">Cell membrane</location>
        <topology evidence="1">Single-pass type I membrane protein</topology>
    </subcellularLocation>
</comment>
<dbReference type="STRING" id="888268.A0A1E5UT17"/>
<feature type="non-terminal residue" evidence="13">
    <location>
        <position position="1"/>
    </location>
</feature>
<keyword evidence="10" id="KW-0675">Receptor</keyword>